<comment type="caution">
    <text evidence="1">The sequence shown here is derived from an EMBL/GenBank/DDBJ whole genome shotgun (WGS) entry which is preliminary data.</text>
</comment>
<dbReference type="AlphaFoldDB" id="A0A640VXB7"/>
<dbReference type="RefSeq" id="WP_159978053.1">
    <property type="nucleotide sequence ID" value="NZ_BLIV01000005.1"/>
</dbReference>
<protein>
    <submittedName>
        <fullName evidence="1">Uncharacterized protein</fullName>
    </submittedName>
</protein>
<reference evidence="1 2" key="1">
    <citation type="submission" date="2019-12" db="EMBL/GenBank/DDBJ databases">
        <title>Roseobacter cerasinus sp. nov., isolated from seawater around aquaculture.</title>
        <authorList>
            <person name="Muramatsu S."/>
            <person name="Takabe Y."/>
            <person name="Mori K."/>
            <person name="Takaichi S."/>
            <person name="Hanada S."/>
        </authorList>
    </citation>
    <scope>NUCLEOTIDE SEQUENCE [LARGE SCALE GENOMIC DNA]</scope>
    <source>
        <strain evidence="1 2">AI77</strain>
    </source>
</reference>
<dbReference type="EMBL" id="BLIV01000005">
    <property type="protein sequence ID" value="GFE50866.1"/>
    <property type="molecule type" value="Genomic_DNA"/>
</dbReference>
<proteinExistence type="predicted"/>
<dbReference type="OrthoDB" id="7869377at2"/>
<gene>
    <name evidence="1" type="ORF">So717_26190</name>
</gene>
<accession>A0A640VXB7</accession>
<name>A0A640VXB7_9RHOB</name>
<dbReference type="Proteomes" id="UP000436522">
    <property type="component" value="Unassembled WGS sequence"/>
</dbReference>
<evidence type="ECO:0000313" key="2">
    <source>
        <dbReference type="Proteomes" id="UP000436522"/>
    </source>
</evidence>
<keyword evidence="2" id="KW-1185">Reference proteome</keyword>
<evidence type="ECO:0000313" key="1">
    <source>
        <dbReference type="EMBL" id="GFE50866.1"/>
    </source>
</evidence>
<sequence length="110" mass="12440">MPNQSYSSDFLHPDKTHLVCKAKLRLIAKSYMERRKTVPELLTHGRTPEEWSQTLAGHGVHVSPRLIRSKARETGNYRQLGHLMLLLPSHIEALIEPGIAKENLNRPLGG</sequence>
<organism evidence="1 2">
    <name type="scientific">Roseobacter cerasinus</name>
    <dbReference type="NCBI Taxonomy" id="2602289"/>
    <lineage>
        <taxon>Bacteria</taxon>
        <taxon>Pseudomonadati</taxon>
        <taxon>Pseudomonadota</taxon>
        <taxon>Alphaproteobacteria</taxon>
        <taxon>Rhodobacterales</taxon>
        <taxon>Roseobacteraceae</taxon>
        <taxon>Roseobacter</taxon>
    </lineage>
</organism>